<proteinExistence type="predicted"/>
<accession>A0A0B7C2D1</accession>
<sequence>SNLVPAIHEDIAQGSPEMQFHDLPHVIVQSRSPEPQCNSGHALLPSCLSPCLKEEEDSVERAMSSISFFSSQRGDDGNKLRGGNGDFHRRYVD</sequence>
<evidence type="ECO:0000256" key="1">
    <source>
        <dbReference type="SAM" id="MobiDB-lite"/>
    </source>
</evidence>
<name>A0A0B7C2D1_9EUPU</name>
<gene>
    <name evidence="2" type="primary">ORF219627</name>
</gene>
<dbReference type="EMBL" id="HACG01051925">
    <property type="protein sequence ID" value="CEK98796.1"/>
    <property type="molecule type" value="Transcribed_RNA"/>
</dbReference>
<evidence type="ECO:0000313" key="2">
    <source>
        <dbReference type="EMBL" id="CEK98796.1"/>
    </source>
</evidence>
<reference evidence="2" key="1">
    <citation type="submission" date="2014-12" db="EMBL/GenBank/DDBJ databases">
        <title>Insight into the proteome of Arion vulgaris.</title>
        <authorList>
            <person name="Aradska J."/>
            <person name="Bulat T."/>
            <person name="Smidak R."/>
            <person name="Sarate P."/>
            <person name="Gangsoo J."/>
            <person name="Sialana F."/>
            <person name="Bilban M."/>
            <person name="Lubec G."/>
        </authorList>
    </citation>
    <scope>NUCLEOTIDE SEQUENCE</scope>
    <source>
        <tissue evidence="2">Skin</tissue>
    </source>
</reference>
<organism evidence="2">
    <name type="scientific">Arion vulgaris</name>
    <dbReference type="NCBI Taxonomy" id="1028688"/>
    <lineage>
        <taxon>Eukaryota</taxon>
        <taxon>Metazoa</taxon>
        <taxon>Spiralia</taxon>
        <taxon>Lophotrochozoa</taxon>
        <taxon>Mollusca</taxon>
        <taxon>Gastropoda</taxon>
        <taxon>Heterobranchia</taxon>
        <taxon>Euthyneura</taxon>
        <taxon>Panpulmonata</taxon>
        <taxon>Eupulmonata</taxon>
        <taxon>Stylommatophora</taxon>
        <taxon>Helicina</taxon>
        <taxon>Arionoidea</taxon>
        <taxon>Arionidae</taxon>
        <taxon>Arion</taxon>
    </lineage>
</organism>
<dbReference type="AlphaFoldDB" id="A0A0B7C2D1"/>
<protein>
    <submittedName>
        <fullName evidence="2">Uncharacterized protein</fullName>
    </submittedName>
</protein>
<feature type="non-terminal residue" evidence="2">
    <location>
        <position position="93"/>
    </location>
</feature>
<feature type="region of interest" description="Disordered" evidence="1">
    <location>
        <begin position="70"/>
        <end position="93"/>
    </location>
</feature>
<feature type="non-terminal residue" evidence="2">
    <location>
        <position position="1"/>
    </location>
</feature>